<evidence type="ECO:0000313" key="1">
    <source>
        <dbReference type="EMBL" id="KAG7365583.1"/>
    </source>
</evidence>
<evidence type="ECO:0008006" key="3">
    <source>
        <dbReference type="Google" id="ProtNLM"/>
    </source>
</evidence>
<name>A0A9K3LPI6_9STRA</name>
<accession>A0A9K3LPI6</accession>
<reference evidence="1" key="2">
    <citation type="submission" date="2021-04" db="EMBL/GenBank/DDBJ databases">
        <authorList>
            <person name="Podell S."/>
        </authorList>
    </citation>
    <scope>NUCLEOTIDE SEQUENCE</scope>
    <source>
        <strain evidence="1">Hildebrandi</strain>
    </source>
</reference>
<keyword evidence="2" id="KW-1185">Reference proteome</keyword>
<organism evidence="1 2">
    <name type="scientific">Nitzschia inconspicua</name>
    <dbReference type="NCBI Taxonomy" id="303405"/>
    <lineage>
        <taxon>Eukaryota</taxon>
        <taxon>Sar</taxon>
        <taxon>Stramenopiles</taxon>
        <taxon>Ochrophyta</taxon>
        <taxon>Bacillariophyta</taxon>
        <taxon>Bacillariophyceae</taxon>
        <taxon>Bacillariophycidae</taxon>
        <taxon>Bacillariales</taxon>
        <taxon>Bacillariaceae</taxon>
        <taxon>Nitzschia</taxon>
    </lineage>
</organism>
<evidence type="ECO:0000313" key="2">
    <source>
        <dbReference type="Proteomes" id="UP000693970"/>
    </source>
</evidence>
<proteinExistence type="predicted"/>
<sequence>MVTRKLDGRTQHQVFLVDFGSACGIGVKLYGFHGTPSYAHKDIFGRYPGIAWTVDKDGEKYDYFSLALTLCALKSGGKAKWSMEGFPRSMSSKGVRQELQQKLGERKDAAKAIIDRSKSAKKLQWLGWLFDEEGFNLKSRKRQAR</sequence>
<comment type="caution">
    <text evidence="1">The sequence shown here is derived from an EMBL/GenBank/DDBJ whole genome shotgun (WGS) entry which is preliminary data.</text>
</comment>
<gene>
    <name evidence="1" type="ORF">IV203_038787</name>
</gene>
<dbReference type="AlphaFoldDB" id="A0A9K3LPI6"/>
<dbReference type="EMBL" id="JAGRRH010000009">
    <property type="protein sequence ID" value="KAG7365583.1"/>
    <property type="molecule type" value="Genomic_DNA"/>
</dbReference>
<dbReference type="Proteomes" id="UP000693970">
    <property type="component" value="Unassembled WGS sequence"/>
</dbReference>
<protein>
    <recommendedName>
        <fullName evidence="3">Protein kinase domain-containing protein</fullName>
    </recommendedName>
</protein>
<reference evidence="1" key="1">
    <citation type="journal article" date="2021" name="Sci. Rep.">
        <title>Diploid genomic architecture of Nitzschia inconspicua, an elite biomass production diatom.</title>
        <authorList>
            <person name="Oliver A."/>
            <person name="Podell S."/>
            <person name="Pinowska A."/>
            <person name="Traller J.C."/>
            <person name="Smith S.R."/>
            <person name="McClure R."/>
            <person name="Beliaev A."/>
            <person name="Bohutskyi P."/>
            <person name="Hill E.A."/>
            <person name="Rabines A."/>
            <person name="Zheng H."/>
            <person name="Allen L.Z."/>
            <person name="Kuo A."/>
            <person name="Grigoriev I.V."/>
            <person name="Allen A.E."/>
            <person name="Hazlebeck D."/>
            <person name="Allen E.E."/>
        </authorList>
    </citation>
    <scope>NUCLEOTIDE SEQUENCE</scope>
    <source>
        <strain evidence="1">Hildebrandi</strain>
    </source>
</reference>